<keyword evidence="2 5" id="KW-0545">Nucleotide biosynthesis</keyword>
<dbReference type="InterPro" id="IPR033690">
    <property type="entry name" value="Adenylat_kinase_CS"/>
</dbReference>
<evidence type="ECO:0000256" key="7">
    <source>
        <dbReference type="RuleBase" id="RU003331"/>
    </source>
</evidence>
<dbReference type="Pfam" id="PF13238">
    <property type="entry name" value="AAA_18"/>
    <property type="match status" value="1"/>
</dbReference>
<dbReference type="PROSITE" id="PS00113">
    <property type="entry name" value="ADENYLATE_KINASE"/>
    <property type="match status" value="1"/>
</dbReference>
<feature type="binding site" evidence="5">
    <location>
        <position position="124"/>
    </location>
    <ligand>
        <name>AMP</name>
        <dbReference type="ChEBI" id="CHEBI:456215"/>
    </ligand>
</feature>
<accession>A0A1F7J6W7</accession>
<feature type="binding site" evidence="5">
    <location>
        <position position="163"/>
    </location>
    <ligand>
        <name>ATP</name>
        <dbReference type="ChEBI" id="CHEBI:30616"/>
    </ligand>
</feature>
<dbReference type="SUPFAM" id="SSF52540">
    <property type="entry name" value="P-loop containing nucleoside triphosphate hydrolases"/>
    <property type="match status" value="2"/>
</dbReference>
<dbReference type="GO" id="GO:0004017">
    <property type="term" value="F:AMP kinase activity"/>
    <property type="evidence" value="ECO:0007669"/>
    <property type="project" value="UniProtKB-UniRule"/>
</dbReference>
<evidence type="ECO:0000256" key="1">
    <source>
        <dbReference type="ARBA" id="ARBA00022679"/>
    </source>
</evidence>
<dbReference type="Pfam" id="PF00406">
    <property type="entry name" value="ADK"/>
    <property type="match status" value="1"/>
</dbReference>
<feature type="binding site" evidence="5">
    <location>
        <position position="135"/>
    </location>
    <ligand>
        <name>AMP</name>
        <dbReference type="ChEBI" id="CHEBI:456215"/>
    </ligand>
</feature>
<dbReference type="Gene3D" id="3.40.50.300">
    <property type="entry name" value="P-loop containing nucleotide triphosphate hydrolases"/>
    <property type="match status" value="2"/>
</dbReference>
<name>A0A1F7J6W7_9BACT</name>
<evidence type="ECO:0000256" key="3">
    <source>
        <dbReference type="ARBA" id="ARBA00022741"/>
    </source>
</evidence>
<keyword evidence="4 5" id="KW-0418">Kinase</keyword>
<dbReference type="GO" id="GO:0005737">
    <property type="term" value="C:cytoplasm"/>
    <property type="evidence" value="ECO:0007669"/>
    <property type="project" value="UniProtKB-SubCell"/>
</dbReference>
<keyword evidence="5" id="KW-0963">Cytoplasm</keyword>
<keyword evidence="1 5" id="KW-0808">Transferase</keyword>
<dbReference type="PANTHER" id="PTHR23359">
    <property type="entry name" value="NUCLEOTIDE KINASE"/>
    <property type="match status" value="1"/>
</dbReference>
<comment type="similarity">
    <text evidence="5 6">Belongs to the adenylate kinase family.</text>
</comment>
<sequence length="374" mass="43545">MKLVLIGIQGSGKSTQGNLLSKQLKIPYLSTGHIFRAIAKEKTKLGHEVKLLMSSGLLIPDDLTIEIVNTYLSKPEYKRGYILDGFPRTLKQAKLYKNNVDKVIYLEVPDKEALWRLAYRKDNRDDNTVKAIVKRIELFHKHTSAVIKYYEEEGKLVTIDGTEKIEKVNRNILKSLGKQLIKNQIKTWQQKKKAIIAIVGLPGSGKTEAANFFVHKNVPIVKFGQVLNDYIDQHQLKHDEKTHKRLREGWRKKRGADVFAQMNEQYIRESLKKKSIVVVEGMRSWEECLYLKKRFPEVRIYILNIYADKDIRRERAAGRKYRPKLWGEEREINELLGTNMGPTIAMADFLIKNNYSLEQFHDKLEEVDRVVYFA</sequence>
<gene>
    <name evidence="5" type="primary">adk</name>
    <name evidence="8" type="ORF">A2966_04430</name>
</gene>
<feature type="binding site" evidence="5">
    <location>
        <position position="120"/>
    </location>
    <ligand>
        <name>ATP</name>
        <dbReference type="ChEBI" id="CHEBI:30616"/>
    </ligand>
</feature>
<dbReference type="HAMAP" id="MF_00235">
    <property type="entry name" value="Adenylate_kinase_Adk"/>
    <property type="match status" value="1"/>
</dbReference>
<comment type="subunit">
    <text evidence="5 7">Monomer.</text>
</comment>
<evidence type="ECO:0000313" key="9">
    <source>
        <dbReference type="Proteomes" id="UP000176480"/>
    </source>
</evidence>
<comment type="pathway">
    <text evidence="5">Purine metabolism; AMP biosynthesis via salvage pathway; AMP from ADP: step 1/1.</text>
</comment>
<dbReference type="PRINTS" id="PR00094">
    <property type="entry name" value="ADENYLTKNASE"/>
</dbReference>
<feature type="binding site" evidence="5">
    <location>
        <position position="92"/>
    </location>
    <ligand>
        <name>AMP</name>
        <dbReference type="ChEBI" id="CHEBI:456215"/>
    </ligand>
</feature>
<proteinExistence type="inferred from homology"/>
<evidence type="ECO:0000256" key="2">
    <source>
        <dbReference type="ARBA" id="ARBA00022727"/>
    </source>
</evidence>
<dbReference type="GO" id="GO:0044209">
    <property type="term" value="P:AMP salvage"/>
    <property type="evidence" value="ECO:0007669"/>
    <property type="project" value="UniProtKB-UniRule"/>
</dbReference>
<organism evidence="8 9">
    <name type="scientific">Candidatus Roizmanbacteria bacterium RIFCSPLOWO2_01_FULL_41_22</name>
    <dbReference type="NCBI Taxonomy" id="1802067"/>
    <lineage>
        <taxon>Bacteria</taxon>
        <taxon>Candidatus Roizmaniibacteriota</taxon>
    </lineage>
</organism>
<evidence type="ECO:0000256" key="4">
    <source>
        <dbReference type="ARBA" id="ARBA00022777"/>
    </source>
</evidence>
<feature type="binding site" evidence="5">
    <location>
        <position position="36"/>
    </location>
    <ligand>
        <name>AMP</name>
        <dbReference type="ChEBI" id="CHEBI:456215"/>
    </ligand>
</feature>
<comment type="subcellular location">
    <subcellularLocation>
        <location evidence="5 7">Cytoplasm</location>
    </subcellularLocation>
</comment>
<comment type="domain">
    <text evidence="5">Consists of three domains, a large central CORE domain and two small peripheral domains, NMPbind and LID, which undergo movements during catalysis. The LID domain closes over the site of phosphoryl transfer upon ATP binding. Assembling and dissambling the active center during each catalytic cycle provides an effective means to prevent ATP hydrolysis.</text>
</comment>
<feature type="binding site" evidence="5">
    <location>
        <begin position="57"/>
        <end position="59"/>
    </location>
    <ligand>
        <name>AMP</name>
        <dbReference type="ChEBI" id="CHEBI:456215"/>
    </ligand>
</feature>
<dbReference type="UniPathway" id="UPA00588">
    <property type="reaction ID" value="UER00649"/>
</dbReference>
<comment type="caution">
    <text evidence="8">The sequence shown here is derived from an EMBL/GenBank/DDBJ whole genome shotgun (WGS) entry which is preliminary data.</text>
</comment>
<dbReference type="Proteomes" id="UP000176480">
    <property type="component" value="Unassembled WGS sequence"/>
</dbReference>
<dbReference type="EMBL" id="MGAR01000031">
    <property type="protein sequence ID" value="OGK51338.1"/>
    <property type="molecule type" value="Genomic_DNA"/>
</dbReference>
<evidence type="ECO:0000313" key="8">
    <source>
        <dbReference type="EMBL" id="OGK51338.1"/>
    </source>
</evidence>
<dbReference type="AlphaFoldDB" id="A0A1F7J6W7"/>
<feature type="binding site" evidence="5">
    <location>
        <position position="31"/>
    </location>
    <ligand>
        <name>AMP</name>
        <dbReference type="ChEBI" id="CHEBI:456215"/>
    </ligand>
</feature>
<keyword evidence="5 7" id="KW-0067">ATP-binding</keyword>
<dbReference type="GO" id="GO:0005524">
    <property type="term" value="F:ATP binding"/>
    <property type="evidence" value="ECO:0007669"/>
    <property type="project" value="UniProtKB-UniRule"/>
</dbReference>
<comment type="catalytic activity">
    <reaction evidence="5 7">
        <text>AMP + ATP = 2 ADP</text>
        <dbReference type="Rhea" id="RHEA:12973"/>
        <dbReference type="ChEBI" id="CHEBI:30616"/>
        <dbReference type="ChEBI" id="CHEBI:456215"/>
        <dbReference type="ChEBI" id="CHEBI:456216"/>
        <dbReference type="EC" id="2.7.4.3"/>
    </reaction>
</comment>
<protein>
    <recommendedName>
        <fullName evidence="5 7">Adenylate kinase</fullName>
        <shortName evidence="5">AK</shortName>
        <ecNumber evidence="5 7">2.7.4.3</ecNumber>
    </recommendedName>
    <alternativeName>
        <fullName evidence="5">ATP-AMP transphosphorylase</fullName>
    </alternativeName>
    <alternativeName>
        <fullName evidence="5">ATP:AMP phosphotransferase</fullName>
    </alternativeName>
    <alternativeName>
        <fullName evidence="5">Adenylate monophosphate kinase</fullName>
    </alternativeName>
</protein>
<evidence type="ECO:0000256" key="6">
    <source>
        <dbReference type="RuleBase" id="RU003330"/>
    </source>
</evidence>
<dbReference type="InterPro" id="IPR027417">
    <property type="entry name" value="P-loop_NTPase"/>
</dbReference>
<feature type="binding site" evidence="5">
    <location>
        <begin position="85"/>
        <end position="88"/>
    </location>
    <ligand>
        <name>AMP</name>
        <dbReference type="ChEBI" id="CHEBI:456215"/>
    </ligand>
</feature>
<keyword evidence="3 5" id="KW-0547">Nucleotide-binding</keyword>
<dbReference type="EC" id="2.7.4.3" evidence="5 7"/>
<reference evidence="8 9" key="1">
    <citation type="journal article" date="2016" name="Nat. Commun.">
        <title>Thousands of microbial genomes shed light on interconnected biogeochemical processes in an aquifer system.</title>
        <authorList>
            <person name="Anantharaman K."/>
            <person name="Brown C.T."/>
            <person name="Hug L.A."/>
            <person name="Sharon I."/>
            <person name="Castelle C.J."/>
            <person name="Probst A.J."/>
            <person name="Thomas B.C."/>
            <person name="Singh A."/>
            <person name="Wilkins M.J."/>
            <person name="Karaoz U."/>
            <person name="Brodie E.L."/>
            <person name="Williams K.H."/>
            <person name="Hubbard S.S."/>
            <person name="Banfield J.F."/>
        </authorList>
    </citation>
    <scope>NUCLEOTIDE SEQUENCE [LARGE SCALE GENOMIC DNA]</scope>
</reference>
<dbReference type="STRING" id="1802067.A2966_04430"/>
<evidence type="ECO:0000256" key="5">
    <source>
        <dbReference type="HAMAP-Rule" id="MF_00235"/>
    </source>
</evidence>
<feature type="region of interest" description="NMP" evidence="5">
    <location>
        <begin position="30"/>
        <end position="59"/>
    </location>
</feature>
<comment type="caution">
    <text evidence="5">Lacks conserved residue(s) required for the propagation of feature annotation.</text>
</comment>
<dbReference type="CDD" id="cd01428">
    <property type="entry name" value="ADK"/>
    <property type="match status" value="1"/>
</dbReference>
<dbReference type="InterPro" id="IPR000850">
    <property type="entry name" value="Adenylat/UMP-CMP_kin"/>
</dbReference>
<feature type="binding site" evidence="5">
    <location>
        <begin position="10"/>
        <end position="15"/>
    </location>
    <ligand>
        <name>ATP</name>
        <dbReference type="ChEBI" id="CHEBI:30616"/>
    </ligand>
</feature>
<comment type="function">
    <text evidence="5">Catalyzes the reversible transfer of the terminal phosphate group between ATP and AMP. Plays an important role in cellular energy homeostasis and in adenine nucleotide metabolism.</text>
</comment>